<keyword evidence="3" id="KW-1185">Reference proteome</keyword>
<dbReference type="EMBL" id="BEZZ01002850">
    <property type="protein sequence ID" value="GCC18068.1"/>
    <property type="molecule type" value="Genomic_DNA"/>
</dbReference>
<dbReference type="AlphaFoldDB" id="A0A401RIR2"/>
<reference evidence="2 3" key="1">
    <citation type="journal article" date="2018" name="Nat. Ecol. Evol.">
        <title>Shark genomes provide insights into elasmobranch evolution and the origin of vertebrates.</title>
        <authorList>
            <person name="Hara Y"/>
            <person name="Yamaguchi K"/>
            <person name="Onimaru K"/>
            <person name="Kadota M"/>
            <person name="Koyanagi M"/>
            <person name="Keeley SD"/>
            <person name="Tatsumi K"/>
            <person name="Tanaka K"/>
            <person name="Motone F"/>
            <person name="Kageyama Y"/>
            <person name="Nozu R"/>
            <person name="Adachi N"/>
            <person name="Nishimura O"/>
            <person name="Nakagawa R"/>
            <person name="Tanegashima C"/>
            <person name="Kiyatake I"/>
            <person name="Matsumoto R"/>
            <person name="Murakumo K"/>
            <person name="Nishida K"/>
            <person name="Terakita A"/>
            <person name="Kuratani S"/>
            <person name="Sato K"/>
            <person name="Hyodo S Kuraku.S."/>
        </authorList>
    </citation>
    <scope>NUCLEOTIDE SEQUENCE [LARGE SCALE GENOMIC DNA]</scope>
</reference>
<comment type="caution">
    <text evidence="2">The sequence shown here is derived from an EMBL/GenBank/DDBJ whole genome shotgun (WGS) entry which is preliminary data.</text>
</comment>
<dbReference type="STRING" id="137246.A0A401RIR2"/>
<dbReference type="Proteomes" id="UP000287033">
    <property type="component" value="Unassembled WGS sequence"/>
</dbReference>
<sequence length="237" mass="26188">MSFSPDSPFFPDLHLSPVSSLSFNLNSLTCQESDTPKRRLKLSPESGNPSPEALPVATDTKTPTGLYRLCSAGKLGLLPWFQHSVRDNGGGGALIAVGLLDKMRMKVEGNLHQPDKQHEDGCARSGISSSPLTQLHGKRTEQADGHQSSAQKKRKHSNHGNWETDQRQLYNLRWLSCLQEVDVKQIPDSEERVLIGDFSKACILPIEDGKHQDLKYISAHTVSIDVEVLVLDWVGQS</sequence>
<feature type="region of interest" description="Disordered" evidence="1">
    <location>
        <begin position="32"/>
        <end position="60"/>
    </location>
</feature>
<dbReference type="OrthoDB" id="26523at2759"/>
<organism evidence="2 3">
    <name type="scientific">Chiloscyllium punctatum</name>
    <name type="common">Brownbanded bambooshark</name>
    <name type="synonym">Hemiscyllium punctatum</name>
    <dbReference type="NCBI Taxonomy" id="137246"/>
    <lineage>
        <taxon>Eukaryota</taxon>
        <taxon>Metazoa</taxon>
        <taxon>Chordata</taxon>
        <taxon>Craniata</taxon>
        <taxon>Vertebrata</taxon>
        <taxon>Chondrichthyes</taxon>
        <taxon>Elasmobranchii</taxon>
        <taxon>Galeomorphii</taxon>
        <taxon>Galeoidea</taxon>
        <taxon>Orectolobiformes</taxon>
        <taxon>Hemiscylliidae</taxon>
        <taxon>Chiloscyllium</taxon>
    </lineage>
</organism>
<gene>
    <name evidence="2" type="ORF">chiPu_0020717</name>
</gene>
<feature type="region of interest" description="Disordered" evidence="1">
    <location>
        <begin position="112"/>
        <end position="162"/>
    </location>
</feature>
<feature type="compositionally biased region" description="Basic and acidic residues" evidence="1">
    <location>
        <begin position="112"/>
        <end position="122"/>
    </location>
</feature>
<protein>
    <submittedName>
        <fullName evidence="2">Uncharacterized protein</fullName>
    </submittedName>
</protein>
<name>A0A401RIR2_CHIPU</name>
<accession>A0A401RIR2</accession>
<evidence type="ECO:0000313" key="2">
    <source>
        <dbReference type="EMBL" id="GCC18068.1"/>
    </source>
</evidence>
<proteinExistence type="predicted"/>
<evidence type="ECO:0000313" key="3">
    <source>
        <dbReference type="Proteomes" id="UP000287033"/>
    </source>
</evidence>
<evidence type="ECO:0000256" key="1">
    <source>
        <dbReference type="SAM" id="MobiDB-lite"/>
    </source>
</evidence>